<feature type="signal peptide" evidence="1">
    <location>
        <begin position="1"/>
        <end position="26"/>
    </location>
</feature>
<feature type="chain" id="PRO_5030910005" evidence="1">
    <location>
        <begin position="27"/>
        <end position="303"/>
    </location>
</feature>
<dbReference type="RefSeq" id="WP_160406938.1">
    <property type="nucleotide sequence ID" value="NZ_WSES01000001.1"/>
</dbReference>
<comment type="caution">
    <text evidence="3">The sequence shown here is derived from an EMBL/GenBank/DDBJ whole genome shotgun (WGS) entry which is preliminary data.</text>
</comment>
<gene>
    <name evidence="3" type="ORF">GPY61_02855</name>
</gene>
<dbReference type="NCBIfam" id="TIGR02595">
    <property type="entry name" value="PEP_CTERM"/>
    <property type="match status" value="1"/>
</dbReference>
<dbReference type="Pfam" id="PF07589">
    <property type="entry name" value="PEP-CTERM"/>
    <property type="match status" value="1"/>
</dbReference>
<sequence>MKNSFRKLIPVAAALGLVFAASSAQAFTLQNGAGVTYATNVNSLDWNSTGSGVAKGIANGVALTQGNPFNFLYQANLSSVNGQTTGNFRGNLDSTADGAPNDSSAFEFTIVAKLSEFVKTSSVDPVNHTVSATFGLNNTVGANKVAIFYDTKANAFTSAGTGFDDGVMVALLTVDPATTLSTFTTNVITGSGLGSTKMTASIIESGDFINQNYLKGLTNVSFKFDSNLNLPALDSMTSSFHSGAGGNTDLFPAYGVTPNDLVFKVDGATAVENGRVPEPASIMLLGMGMLGLVGAKRRRAPKA</sequence>
<evidence type="ECO:0000313" key="4">
    <source>
        <dbReference type="Proteomes" id="UP000443353"/>
    </source>
</evidence>
<dbReference type="EMBL" id="WSES01000001">
    <property type="protein sequence ID" value="MVW58863.1"/>
    <property type="molecule type" value="Genomic_DNA"/>
</dbReference>
<name>A0A7X3K5L7_9BURK</name>
<keyword evidence="4" id="KW-1185">Reference proteome</keyword>
<feature type="domain" description="Ice-binding protein C-terminal" evidence="2">
    <location>
        <begin position="276"/>
        <end position="298"/>
    </location>
</feature>
<protein>
    <submittedName>
        <fullName evidence="3">PEP-CTERM sorting domain-containing protein</fullName>
    </submittedName>
</protein>
<proteinExistence type="predicted"/>
<evidence type="ECO:0000259" key="2">
    <source>
        <dbReference type="Pfam" id="PF07589"/>
    </source>
</evidence>
<evidence type="ECO:0000256" key="1">
    <source>
        <dbReference type="SAM" id="SignalP"/>
    </source>
</evidence>
<accession>A0A7X3K5L7</accession>
<dbReference type="AlphaFoldDB" id="A0A7X3K5L7"/>
<reference evidence="3 4" key="1">
    <citation type="submission" date="2019-12" db="EMBL/GenBank/DDBJ databases">
        <authorList>
            <person name="Li C."/>
            <person name="Zhao J."/>
        </authorList>
    </citation>
    <scope>NUCLEOTIDE SEQUENCE [LARGE SCALE GENOMIC DNA]</scope>
    <source>
        <strain evidence="3 4">NEAU-DD11</strain>
    </source>
</reference>
<evidence type="ECO:0000313" key="3">
    <source>
        <dbReference type="EMBL" id="MVW58863.1"/>
    </source>
</evidence>
<dbReference type="InterPro" id="IPR013424">
    <property type="entry name" value="Ice-binding_C"/>
</dbReference>
<keyword evidence="1" id="KW-0732">Signal</keyword>
<dbReference type="Proteomes" id="UP000443353">
    <property type="component" value="Unassembled WGS sequence"/>
</dbReference>
<organism evidence="3 4">
    <name type="scientific">Massilia cellulosiltytica</name>
    <dbReference type="NCBI Taxonomy" id="2683234"/>
    <lineage>
        <taxon>Bacteria</taxon>
        <taxon>Pseudomonadati</taxon>
        <taxon>Pseudomonadota</taxon>
        <taxon>Betaproteobacteria</taxon>
        <taxon>Burkholderiales</taxon>
        <taxon>Oxalobacteraceae</taxon>
        <taxon>Telluria group</taxon>
        <taxon>Massilia</taxon>
    </lineage>
</organism>